<dbReference type="GO" id="GO:0045936">
    <property type="term" value="P:negative regulation of phosphate metabolic process"/>
    <property type="evidence" value="ECO:0007669"/>
    <property type="project" value="InterPro"/>
</dbReference>
<dbReference type="PANTHER" id="PTHR42930:SF2">
    <property type="entry name" value="PHOU DOMAIN-CONTAINING PROTEIN"/>
    <property type="match status" value="1"/>
</dbReference>
<dbReference type="GO" id="GO:0030643">
    <property type="term" value="P:intracellular phosphate ion homeostasis"/>
    <property type="evidence" value="ECO:0007669"/>
    <property type="project" value="InterPro"/>
</dbReference>
<dbReference type="InterPro" id="IPR038078">
    <property type="entry name" value="PhoU-like_sf"/>
</dbReference>
<dbReference type="EMBL" id="KF900907">
    <property type="protein sequence ID" value="AIF11035.1"/>
    <property type="molecule type" value="Genomic_DNA"/>
</dbReference>
<reference evidence="2" key="1">
    <citation type="journal article" date="2014" name="Genome Biol. Evol.">
        <title>Pangenome evidence for extensive interdomain horizontal transfer affecting lineage core and shell genes in uncultured planktonic thaumarchaeota and euryarchaeota.</title>
        <authorList>
            <person name="Deschamps P."/>
            <person name="Zivanovic Y."/>
            <person name="Moreira D."/>
            <person name="Rodriguez-Valera F."/>
            <person name="Lopez-Garcia P."/>
        </authorList>
    </citation>
    <scope>NUCLEOTIDE SEQUENCE</scope>
</reference>
<dbReference type="GO" id="GO:0003677">
    <property type="term" value="F:DNA binding"/>
    <property type="evidence" value="ECO:0007669"/>
    <property type="project" value="InterPro"/>
</dbReference>
<dbReference type="AlphaFoldDB" id="A0A075H7H4"/>
<dbReference type="Gene3D" id="1.20.58.220">
    <property type="entry name" value="Phosphate transport system protein phou homolog 2, domain 2"/>
    <property type="match status" value="2"/>
</dbReference>
<dbReference type="Pfam" id="PF01895">
    <property type="entry name" value="PhoU"/>
    <property type="match status" value="2"/>
</dbReference>
<evidence type="ECO:0000259" key="1">
    <source>
        <dbReference type="SMART" id="SM00966"/>
    </source>
</evidence>
<dbReference type="SMART" id="SM00966">
    <property type="entry name" value="SpoVT_AbrB"/>
    <property type="match status" value="1"/>
</dbReference>
<dbReference type="PANTHER" id="PTHR42930">
    <property type="entry name" value="PHOSPHATE-SPECIFIC TRANSPORT SYSTEM ACCESSORY PROTEIN PHOU"/>
    <property type="match status" value="1"/>
</dbReference>
<dbReference type="InterPro" id="IPR026022">
    <property type="entry name" value="PhoU_dom"/>
</dbReference>
<evidence type="ECO:0000313" key="2">
    <source>
        <dbReference type="EMBL" id="AIF11035.1"/>
    </source>
</evidence>
<dbReference type="Pfam" id="PF04014">
    <property type="entry name" value="MazE_antitoxin"/>
    <property type="match status" value="1"/>
</dbReference>
<dbReference type="SUPFAM" id="SSF109755">
    <property type="entry name" value="PhoU-like"/>
    <property type="match status" value="1"/>
</dbReference>
<dbReference type="InterPro" id="IPR028366">
    <property type="entry name" value="PhoU"/>
</dbReference>
<feature type="domain" description="SpoVT-AbrB" evidence="1">
    <location>
        <begin position="32"/>
        <end position="78"/>
    </location>
</feature>
<protein>
    <submittedName>
        <fullName evidence="2">Phosphate uptake regulator</fullName>
    </submittedName>
</protein>
<sequence length="368" mass="41834">MSSGEETRKIQFTGKPDHKIWRSADEARKIQFTGKSTYIISLPKQWITDLGLKQGDQVSVSRKGISSLHVTPYNTRKKDQTETATIEIEPKEETSTVVRKLVSLYFLHFKTISIKPRVGRITPSQRIGIRNAVKKILMGSEITADSSDGITVQILINLVELSVDAAFKRMMSLAKSMLDDALLAIKEGNEELAKEVINSDDDVDRFGFYITRQLAIAIENDHMLKEMGFDNARDCLGYRVVVKNVERLGDHAVRLSQDVLDYKTSIQGKNFDRIQEMSSYAISVMDDACLALFKKDYDQAEKSIESANNIQKYEKRILGNLKTSKDEEEIFRIRKIVENVKRVAEYASDIGEIVLNMNIEKILKKPKM</sequence>
<name>A0A075H7H4_9ARCH</name>
<accession>A0A075H7H4</accession>
<organism evidence="2">
    <name type="scientific">uncultured marine thaumarchaeote KM3_47_G11</name>
    <dbReference type="NCBI Taxonomy" id="1456169"/>
    <lineage>
        <taxon>Archaea</taxon>
        <taxon>Nitrososphaerota</taxon>
        <taxon>environmental samples</taxon>
    </lineage>
</organism>
<proteinExistence type="predicted"/>
<dbReference type="InterPro" id="IPR007159">
    <property type="entry name" value="SpoVT-AbrB_dom"/>
</dbReference>